<evidence type="ECO:0000256" key="4">
    <source>
        <dbReference type="ARBA" id="ARBA00022670"/>
    </source>
</evidence>
<dbReference type="InterPro" id="IPR019757">
    <property type="entry name" value="Pept_S26A_signal_pept_1_Lys-AS"/>
</dbReference>
<feature type="domain" description="Peptidase S26" evidence="9">
    <location>
        <begin position="10"/>
        <end position="170"/>
    </location>
</feature>
<feature type="active site" evidence="6">
    <location>
        <position position="39"/>
    </location>
</feature>
<comment type="caution">
    <text evidence="10">The sequence shown here is derived from an EMBL/GenBank/DDBJ whole genome shotgun (WGS) entry which is preliminary data.</text>
</comment>
<dbReference type="PROSITE" id="PS00501">
    <property type="entry name" value="SPASE_I_1"/>
    <property type="match status" value="1"/>
</dbReference>
<evidence type="ECO:0000256" key="5">
    <source>
        <dbReference type="ARBA" id="ARBA00022801"/>
    </source>
</evidence>
<evidence type="ECO:0000313" key="11">
    <source>
        <dbReference type="Proteomes" id="UP000176504"/>
    </source>
</evidence>
<evidence type="ECO:0000259" key="9">
    <source>
        <dbReference type="Pfam" id="PF10502"/>
    </source>
</evidence>
<gene>
    <name evidence="10" type="ORF">A3A78_03410</name>
</gene>
<dbReference type="InterPro" id="IPR019758">
    <property type="entry name" value="Pept_S26A_signal_pept_1_CS"/>
</dbReference>
<feature type="active site" evidence="6">
    <location>
        <position position="82"/>
    </location>
</feature>
<keyword evidence="7" id="KW-0812">Transmembrane</keyword>
<dbReference type="NCBIfam" id="TIGR02227">
    <property type="entry name" value="sigpep_I_bact"/>
    <property type="match status" value="1"/>
</dbReference>
<dbReference type="CDD" id="cd06530">
    <property type="entry name" value="S26_SPase_I"/>
    <property type="match status" value="1"/>
</dbReference>
<keyword evidence="7" id="KW-0472">Membrane</keyword>
<dbReference type="PRINTS" id="PR00727">
    <property type="entry name" value="LEADERPTASE"/>
</dbReference>
<feature type="transmembrane region" description="Helical" evidence="7">
    <location>
        <begin position="12"/>
        <end position="31"/>
    </location>
</feature>
<proteinExistence type="inferred from homology"/>
<dbReference type="InterPro" id="IPR019533">
    <property type="entry name" value="Peptidase_S26"/>
</dbReference>
<dbReference type="InterPro" id="IPR000223">
    <property type="entry name" value="Pept_S26A_signal_pept_1"/>
</dbReference>
<dbReference type="PROSITE" id="PS00760">
    <property type="entry name" value="SPASE_I_2"/>
    <property type="match status" value="1"/>
</dbReference>
<sequence>MKSFLNLFSEMIETFAISLAIFLAVYAFLAFPEVVVGASMEPTLYTGERLLVERLSPKFHRLKRGDIIIFNPPGNNNIDYVKRIIGLPGEKVEIKDCFVRVILKTGEKVQLEEKYLPPSVCTKDVQSLVADVPDKYYFVLGDNRLHSADSRVFGPLSEGRIDGKVFLRFWPPTKIGPIS</sequence>
<dbReference type="EMBL" id="MEVI01000003">
    <property type="protein sequence ID" value="OGC55003.1"/>
    <property type="molecule type" value="Genomic_DNA"/>
</dbReference>
<reference evidence="10 11" key="1">
    <citation type="journal article" date="2016" name="Nat. Commun.">
        <title>Thousands of microbial genomes shed light on interconnected biogeochemical processes in an aquifer system.</title>
        <authorList>
            <person name="Anantharaman K."/>
            <person name="Brown C.T."/>
            <person name="Hug L.A."/>
            <person name="Sharon I."/>
            <person name="Castelle C.J."/>
            <person name="Probst A.J."/>
            <person name="Thomas B.C."/>
            <person name="Singh A."/>
            <person name="Wilkins M.J."/>
            <person name="Karaoz U."/>
            <person name="Brodie E.L."/>
            <person name="Williams K.H."/>
            <person name="Hubbard S.S."/>
            <person name="Banfield J.F."/>
        </authorList>
    </citation>
    <scope>NUCLEOTIDE SEQUENCE [LARGE SCALE GENOMIC DNA]</scope>
</reference>
<accession>A0A1F4VE81</accession>
<dbReference type="GO" id="GO:0004252">
    <property type="term" value="F:serine-type endopeptidase activity"/>
    <property type="evidence" value="ECO:0007669"/>
    <property type="project" value="InterPro"/>
</dbReference>
<dbReference type="PROSITE" id="PS00761">
    <property type="entry name" value="SPASE_I_3"/>
    <property type="match status" value="1"/>
</dbReference>
<evidence type="ECO:0000256" key="8">
    <source>
        <dbReference type="RuleBase" id="RU362042"/>
    </source>
</evidence>
<organism evidence="10 11">
    <name type="scientific">candidate division WWE3 bacterium RIFCSPLOWO2_01_FULL_41_18</name>
    <dbReference type="NCBI Taxonomy" id="1802625"/>
    <lineage>
        <taxon>Bacteria</taxon>
        <taxon>Katanobacteria</taxon>
    </lineage>
</organism>
<dbReference type="InterPro" id="IPR036286">
    <property type="entry name" value="LexA/Signal_pep-like_sf"/>
</dbReference>
<dbReference type="Proteomes" id="UP000176504">
    <property type="component" value="Unassembled WGS sequence"/>
</dbReference>
<keyword evidence="7" id="KW-1133">Transmembrane helix</keyword>
<evidence type="ECO:0000256" key="3">
    <source>
        <dbReference type="ARBA" id="ARBA00013208"/>
    </source>
</evidence>
<name>A0A1F4VE81_UNCKA</name>
<dbReference type="AlphaFoldDB" id="A0A1F4VE81"/>
<dbReference type="GO" id="GO:0016020">
    <property type="term" value="C:membrane"/>
    <property type="evidence" value="ECO:0007669"/>
    <property type="project" value="UniProtKB-SubCell"/>
</dbReference>
<evidence type="ECO:0000313" key="10">
    <source>
        <dbReference type="EMBL" id="OGC55003.1"/>
    </source>
</evidence>
<keyword evidence="4 7" id="KW-0645">Protease</keyword>
<dbReference type="PANTHER" id="PTHR43390:SF1">
    <property type="entry name" value="CHLOROPLAST PROCESSING PEPTIDASE"/>
    <property type="match status" value="1"/>
</dbReference>
<dbReference type="EC" id="3.4.21.89" evidence="3 7"/>
<dbReference type="GO" id="GO:0009003">
    <property type="term" value="F:signal peptidase activity"/>
    <property type="evidence" value="ECO:0007669"/>
    <property type="project" value="UniProtKB-EC"/>
</dbReference>
<comment type="similarity">
    <text evidence="2 8">Belongs to the peptidase S26 family.</text>
</comment>
<comment type="catalytic activity">
    <reaction evidence="1 7">
        <text>Cleavage of hydrophobic, N-terminal signal or leader sequences from secreted and periplasmic proteins.</text>
        <dbReference type="EC" id="3.4.21.89"/>
    </reaction>
</comment>
<protein>
    <recommendedName>
        <fullName evidence="3 7">Signal peptidase I</fullName>
        <ecNumber evidence="3 7">3.4.21.89</ecNumber>
    </recommendedName>
</protein>
<dbReference type="Pfam" id="PF10502">
    <property type="entry name" value="Peptidase_S26"/>
    <property type="match status" value="1"/>
</dbReference>
<evidence type="ECO:0000256" key="2">
    <source>
        <dbReference type="ARBA" id="ARBA00009370"/>
    </source>
</evidence>
<dbReference type="GO" id="GO:0006465">
    <property type="term" value="P:signal peptide processing"/>
    <property type="evidence" value="ECO:0007669"/>
    <property type="project" value="InterPro"/>
</dbReference>
<dbReference type="InterPro" id="IPR019756">
    <property type="entry name" value="Pept_S26A_signal_pept_1_Ser-AS"/>
</dbReference>
<comment type="subcellular location">
    <subcellularLocation>
        <location evidence="8">Membrane</location>
        <topology evidence="8">Single-pass type II membrane protein</topology>
    </subcellularLocation>
</comment>
<evidence type="ECO:0000256" key="1">
    <source>
        <dbReference type="ARBA" id="ARBA00000677"/>
    </source>
</evidence>
<dbReference type="Gene3D" id="2.10.109.10">
    <property type="entry name" value="Umud Fragment, subunit A"/>
    <property type="match status" value="1"/>
</dbReference>
<dbReference type="PANTHER" id="PTHR43390">
    <property type="entry name" value="SIGNAL PEPTIDASE I"/>
    <property type="match status" value="1"/>
</dbReference>
<evidence type="ECO:0000256" key="6">
    <source>
        <dbReference type="PIRSR" id="PIRSR600223-1"/>
    </source>
</evidence>
<dbReference type="SUPFAM" id="SSF51306">
    <property type="entry name" value="LexA/Signal peptidase"/>
    <property type="match status" value="1"/>
</dbReference>
<evidence type="ECO:0000256" key="7">
    <source>
        <dbReference type="RuleBase" id="RU003993"/>
    </source>
</evidence>
<keyword evidence="5 7" id="KW-0378">Hydrolase</keyword>